<protein>
    <recommendedName>
        <fullName evidence="6">Immunoglobulin-like beta-sandwich domain-containing protein</fullName>
    </recommendedName>
</protein>
<keyword evidence="3" id="KW-0325">Glycoprotein</keyword>
<dbReference type="CDD" id="cd05751">
    <property type="entry name" value="IgC2_D1_LILR_KIR_like"/>
    <property type="match status" value="1"/>
</dbReference>
<feature type="domain" description="Immunoglobulin-like beta-sandwich" evidence="6">
    <location>
        <begin position="128"/>
        <end position="200"/>
    </location>
</feature>
<keyword evidence="5" id="KW-0812">Transmembrane</keyword>
<keyword evidence="8" id="KW-1185">Reference proteome</keyword>
<proteinExistence type="predicted"/>
<keyword evidence="1" id="KW-0732">Signal</keyword>
<evidence type="ECO:0000256" key="4">
    <source>
        <dbReference type="ARBA" id="ARBA00023319"/>
    </source>
</evidence>
<reference evidence="8" key="1">
    <citation type="submission" date="2018-10" db="EMBL/GenBank/DDBJ databases">
        <title>Improved assembly of the deer mouse Peromyscus maniculatus genome.</title>
        <authorList>
            <person name="Lassance J.-M."/>
            <person name="Hoekstra H.E."/>
        </authorList>
    </citation>
    <scope>NUCLEOTIDE SEQUENCE [LARGE SCALE GENOMIC DNA]</scope>
</reference>
<accession>A0A8C8UL73</accession>
<dbReference type="InterPro" id="IPR013783">
    <property type="entry name" value="Ig-like_fold"/>
</dbReference>
<dbReference type="Ensembl" id="ENSPEMT00000039743.1">
    <property type="protein sequence ID" value="ENSPEMP00000033012.1"/>
    <property type="gene ID" value="ENSPEMG00000024872.1"/>
</dbReference>
<dbReference type="FunFam" id="2.60.40.10:FF:000049">
    <property type="entry name" value="Leukocyte immunoglobulin-like receptor subfamily B member 1"/>
    <property type="match status" value="2"/>
</dbReference>
<dbReference type="GO" id="GO:0002764">
    <property type="term" value="P:immune response-regulating signaling pathway"/>
    <property type="evidence" value="ECO:0007669"/>
    <property type="project" value="TreeGrafter"/>
</dbReference>
<evidence type="ECO:0000256" key="1">
    <source>
        <dbReference type="ARBA" id="ARBA00022729"/>
    </source>
</evidence>
<dbReference type="GO" id="GO:0005886">
    <property type="term" value="C:plasma membrane"/>
    <property type="evidence" value="ECO:0007669"/>
    <property type="project" value="TreeGrafter"/>
</dbReference>
<reference evidence="7" key="2">
    <citation type="submission" date="2025-08" db="UniProtKB">
        <authorList>
            <consortium name="Ensembl"/>
        </authorList>
    </citation>
    <scope>IDENTIFICATION</scope>
</reference>
<dbReference type="SUPFAM" id="SSF48726">
    <property type="entry name" value="Immunoglobulin"/>
    <property type="match status" value="2"/>
</dbReference>
<keyword evidence="5" id="KW-0472">Membrane</keyword>
<evidence type="ECO:0000259" key="6">
    <source>
        <dbReference type="Pfam" id="PF00047"/>
    </source>
</evidence>
<dbReference type="GeneTree" id="ENSGT01100000263478"/>
<evidence type="ECO:0000256" key="3">
    <source>
        <dbReference type="ARBA" id="ARBA00023180"/>
    </source>
</evidence>
<evidence type="ECO:0000313" key="7">
    <source>
        <dbReference type="Ensembl" id="ENSPEMP00000033012.1"/>
    </source>
</evidence>
<feature type="transmembrane region" description="Helical" evidence="5">
    <location>
        <begin position="223"/>
        <end position="241"/>
    </location>
</feature>
<dbReference type="AlphaFoldDB" id="A0A8C8UL73"/>
<keyword evidence="2" id="KW-1015">Disulfide bond</keyword>
<keyword evidence="4" id="KW-0393">Immunoglobulin domain</keyword>
<dbReference type="PANTHER" id="PTHR11738">
    <property type="entry name" value="MHC CLASS I NK CELL RECEPTOR"/>
    <property type="match status" value="1"/>
</dbReference>
<dbReference type="Gene3D" id="2.60.40.10">
    <property type="entry name" value="Immunoglobulins"/>
    <property type="match status" value="2"/>
</dbReference>
<keyword evidence="5" id="KW-1133">Transmembrane helix</keyword>
<dbReference type="InterPro" id="IPR050412">
    <property type="entry name" value="Ig-like_Receptors_ImmuneReg"/>
</dbReference>
<evidence type="ECO:0000256" key="5">
    <source>
        <dbReference type="SAM" id="Phobius"/>
    </source>
</evidence>
<dbReference type="Pfam" id="PF00047">
    <property type="entry name" value="ig"/>
    <property type="match status" value="1"/>
</dbReference>
<dbReference type="PANTHER" id="PTHR11738:SF4">
    <property type="entry name" value="IMMUNOGLOBULIN ALPHA FC RECEPTOR"/>
    <property type="match status" value="1"/>
</dbReference>
<evidence type="ECO:0000313" key="8">
    <source>
        <dbReference type="Proteomes" id="UP000694547"/>
    </source>
</evidence>
<sequence>TGPKALKFACLCLHNGLRFLSELPIPTISAATSPVVPWNGSVRILCRGIPEAFLYQLSLMKNSTHTVIEKKLGFQKKAEFIINHMNTTMAGGYQCQYKKKYHWSEWSKPLEVVVTGLYDKPVLSTDQSPVLIPGGNISFQCSSAHTLFSRFSLAKEGDTSSPWHQPEEYQGNFSLGPVNAGFSGNYRCYGWHSNSPHVWSAPSNALEILVTDSSKQNSMMENSIRMGMAGLVLVVLLVILAEDWNSRRVSHKEDFQELAAQRWSK</sequence>
<dbReference type="Proteomes" id="UP000694547">
    <property type="component" value="Unassembled WGS sequence"/>
</dbReference>
<dbReference type="InterPro" id="IPR036179">
    <property type="entry name" value="Ig-like_dom_sf"/>
</dbReference>
<name>A0A8C8UL73_PERMB</name>
<reference evidence="7" key="3">
    <citation type="submission" date="2025-09" db="UniProtKB">
        <authorList>
            <consortium name="Ensembl"/>
        </authorList>
    </citation>
    <scope>IDENTIFICATION</scope>
</reference>
<evidence type="ECO:0000256" key="2">
    <source>
        <dbReference type="ARBA" id="ARBA00023157"/>
    </source>
</evidence>
<dbReference type="InterPro" id="IPR013151">
    <property type="entry name" value="Immunoglobulin_dom"/>
</dbReference>
<organism evidence="7 8">
    <name type="scientific">Peromyscus maniculatus bairdii</name>
    <name type="common">Prairie deer mouse</name>
    <dbReference type="NCBI Taxonomy" id="230844"/>
    <lineage>
        <taxon>Eukaryota</taxon>
        <taxon>Metazoa</taxon>
        <taxon>Chordata</taxon>
        <taxon>Craniata</taxon>
        <taxon>Vertebrata</taxon>
        <taxon>Euteleostomi</taxon>
        <taxon>Mammalia</taxon>
        <taxon>Eutheria</taxon>
        <taxon>Euarchontoglires</taxon>
        <taxon>Glires</taxon>
        <taxon>Rodentia</taxon>
        <taxon>Myomorpha</taxon>
        <taxon>Muroidea</taxon>
        <taxon>Cricetidae</taxon>
        <taxon>Neotominae</taxon>
        <taxon>Peromyscus</taxon>
    </lineage>
</organism>